<evidence type="ECO:0000256" key="3">
    <source>
        <dbReference type="ARBA" id="ARBA00022679"/>
    </source>
</evidence>
<evidence type="ECO:0000259" key="8">
    <source>
        <dbReference type="SMART" id="SM00563"/>
    </source>
</evidence>
<keyword evidence="3 9" id="KW-0808">Transferase</keyword>
<dbReference type="SMART" id="SM00563">
    <property type="entry name" value="PlsC"/>
    <property type="match status" value="1"/>
</dbReference>
<dbReference type="PANTHER" id="PTHR15486">
    <property type="entry name" value="ANCIENT UBIQUITOUS PROTEIN"/>
    <property type="match status" value="1"/>
</dbReference>
<evidence type="ECO:0000256" key="7">
    <source>
        <dbReference type="ARBA" id="ARBA00023315"/>
    </source>
</evidence>
<feature type="domain" description="Phospholipid/glycerol acyltransferase" evidence="8">
    <location>
        <begin position="333"/>
        <end position="435"/>
    </location>
</feature>
<comment type="caution">
    <text evidence="9">The sequence shown here is derived from an EMBL/GenBank/DDBJ whole genome shotgun (WGS) entry which is preliminary data.</text>
</comment>
<proteinExistence type="inferred from homology"/>
<evidence type="ECO:0000256" key="4">
    <source>
        <dbReference type="ARBA" id="ARBA00022692"/>
    </source>
</evidence>
<reference evidence="9 10" key="1">
    <citation type="submission" date="2024-06" db="EMBL/GenBank/DDBJ databases">
        <title>A chromosome level genome sequence of Diviner's sage (Salvia divinorum).</title>
        <authorList>
            <person name="Ford S.A."/>
            <person name="Ro D.-K."/>
            <person name="Ness R.W."/>
            <person name="Phillips M.A."/>
        </authorList>
    </citation>
    <scope>NUCLEOTIDE SEQUENCE [LARGE SCALE GENOMIC DNA]</scope>
    <source>
        <strain evidence="9">SAF-2024a</strain>
        <tissue evidence="9">Leaf</tissue>
    </source>
</reference>
<gene>
    <name evidence="9" type="ORF">AAHA92_33971</name>
</gene>
<comment type="subcellular location">
    <subcellularLocation>
        <location evidence="1">Membrane</location>
        <topology evidence="1">Multi-pass membrane protein</topology>
    </subcellularLocation>
</comment>
<sequence length="521" mass="59309">MVLKIISFNKISLFISIFLNHFKNPKTTNLQDDEMISTTQTEFKEFRFLGHRADLENRVLIFDVEKALLKSPSLFPYFMLVAFEAGSPIRSLILLLLYPLIRVCAQDFALKAMVMICFLGLKTDRFKEGKAVLPKFFLEDVGKESFRAIRRAKTTVAVSSLPQVVVESFLIDYLDVDFVVGRDLKLFHGYFLGFMEERREPFLDGAITSNALGVCSSNQPFQNRLSSTCKEIYLVSDQERRNWHQLARHSYPKPLILHDGRLAFRPTFVATLLMFVWLPFGFALALVRAMVFFTAPPKIGIMLLRFFGMQLRVSKSNAVSNLVAKRKLLDKGILYVCNHKTLFDPVFIYYSLRTPLTAVTYGLSRVSEAISVIETVRLTRNRVRDAELMCRILGQGGDLVVCPEGTTYREPYLLRFSPLFAEISDEIFPVAVDCCVSMFYGTTADGLKWMDPLFFLMNPRLTYGVRFLDVVRGGVGDDGDSRFVVANLVQNEIAKALGFTCTKLTRKDKYFMLAGNNGIYL</sequence>
<dbReference type="AlphaFoldDB" id="A0ABD1FKR5"/>
<evidence type="ECO:0000256" key="5">
    <source>
        <dbReference type="ARBA" id="ARBA00022989"/>
    </source>
</evidence>
<dbReference type="EMBL" id="JBEAFC010000015">
    <property type="protein sequence ID" value="KAL1531273.1"/>
    <property type="molecule type" value="Genomic_DNA"/>
</dbReference>
<evidence type="ECO:0000256" key="1">
    <source>
        <dbReference type="ARBA" id="ARBA00004141"/>
    </source>
</evidence>
<evidence type="ECO:0000256" key="2">
    <source>
        <dbReference type="ARBA" id="ARBA00007937"/>
    </source>
</evidence>
<keyword evidence="6" id="KW-0472">Membrane</keyword>
<evidence type="ECO:0000256" key="6">
    <source>
        <dbReference type="ARBA" id="ARBA00023136"/>
    </source>
</evidence>
<organism evidence="9 10">
    <name type="scientific">Salvia divinorum</name>
    <name type="common">Maria pastora</name>
    <name type="synonym">Diviner's sage</name>
    <dbReference type="NCBI Taxonomy" id="28513"/>
    <lineage>
        <taxon>Eukaryota</taxon>
        <taxon>Viridiplantae</taxon>
        <taxon>Streptophyta</taxon>
        <taxon>Embryophyta</taxon>
        <taxon>Tracheophyta</taxon>
        <taxon>Spermatophyta</taxon>
        <taxon>Magnoliopsida</taxon>
        <taxon>eudicotyledons</taxon>
        <taxon>Gunneridae</taxon>
        <taxon>Pentapetalae</taxon>
        <taxon>asterids</taxon>
        <taxon>lamiids</taxon>
        <taxon>Lamiales</taxon>
        <taxon>Lamiaceae</taxon>
        <taxon>Nepetoideae</taxon>
        <taxon>Mentheae</taxon>
        <taxon>Salviinae</taxon>
        <taxon>Salvia</taxon>
        <taxon>Salvia subgen. Calosphace</taxon>
    </lineage>
</organism>
<dbReference type="InterPro" id="IPR056462">
    <property type="entry name" value="HAD_RAM2/GPAT1-8"/>
</dbReference>
<dbReference type="Pfam" id="PF23270">
    <property type="entry name" value="HAD_RAM2_N"/>
    <property type="match status" value="1"/>
</dbReference>
<dbReference type="GO" id="GO:0016020">
    <property type="term" value="C:membrane"/>
    <property type="evidence" value="ECO:0007669"/>
    <property type="project" value="UniProtKB-SubCell"/>
</dbReference>
<dbReference type="SUPFAM" id="SSF69593">
    <property type="entry name" value="Glycerol-3-phosphate (1)-acyltransferase"/>
    <property type="match status" value="1"/>
</dbReference>
<protein>
    <submittedName>
        <fullName evidence="9">Amino-acid N-acetyltransferase</fullName>
        <ecNumber evidence="9">2.3.1.1</ecNumber>
    </submittedName>
</protein>
<keyword evidence="10" id="KW-1185">Reference proteome</keyword>
<dbReference type="GO" id="GO:0016746">
    <property type="term" value="F:acyltransferase activity"/>
    <property type="evidence" value="ECO:0007669"/>
    <property type="project" value="UniProtKB-KW"/>
</dbReference>
<name>A0ABD1FKR5_SALDI</name>
<dbReference type="Proteomes" id="UP001567538">
    <property type="component" value="Unassembled WGS sequence"/>
</dbReference>
<dbReference type="EC" id="2.3.1.1" evidence="9"/>
<dbReference type="Pfam" id="PF01553">
    <property type="entry name" value="Acyltransferase"/>
    <property type="match status" value="1"/>
</dbReference>
<dbReference type="PANTHER" id="PTHR15486:SF62">
    <property type="entry name" value="GLYCEROL-3-PHOSPHATE ACYLTRANSFERASE 2-RELATED"/>
    <property type="match status" value="1"/>
</dbReference>
<keyword evidence="5" id="KW-1133">Transmembrane helix</keyword>
<accession>A0ABD1FKR5</accession>
<keyword evidence="7 9" id="KW-0012">Acyltransferase</keyword>
<evidence type="ECO:0000313" key="10">
    <source>
        <dbReference type="Proteomes" id="UP001567538"/>
    </source>
</evidence>
<dbReference type="InterPro" id="IPR002123">
    <property type="entry name" value="Plipid/glycerol_acylTrfase"/>
</dbReference>
<keyword evidence="4" id="KW-0812">Transmembrane</keyword>
<evidence type="ECO:0000313" key="9">
    <source>
        <dbReference type="EMBL" id="KAL1531273.1"/>
    </source>
</evidence>
<comment type="similarity">
    <text evidence="2">Belongs to the GPAT/DAPAT family.</text>
</comment>